<proteinExistence type="predicted"/>
<evidence type="ECO:0000313" key="2">
    <source>
        <dbReference type="EMBL" id="MDQ9124841.1"/>
    </source>
</evidence>
<gene>
    <name evidence="2" type="ORF">RDT67_00190</name>
</gene>
<dbReference type="PROSITE" id="PS51257">
    <property type="entry name" value="PROKAR_LIPOPROTEIN"/>
    <property type="match status" value="1"/>
</dbReference>
<accession>A0AAJ2D8W5</accession>
<reference evidence="2" key="1">
    <citation type="submission" date="2023-08" db="EMBL/GenBank/DDBJ databases">
        <title>The Comparative Genomic Analysis of Yersiniaceae from Polar Regions.</title>
        <authorList>
            <person name="Goncharov A."/>
            <person name="Aslanov B."/>
            <person name="Kolodzhieva V."/>
            <person name="Azarov D."/>
            <person name="Mochov A."/>
            <person name="Lebedeva E."/>
        </authorList>
    </citation>
    <scope>NUCLEOTIDE SEQUENCE</scope>
    <source>
        <strain evidence="2">Vf</strain>
    </source>
</reference>
<comment type="caution">
    <text evidence="2">The sequence shown here is derived from an EMBL/GenBank/DDBJ whole genome shotgun (WGS) entry which is preliminary data.</text>
</comment>
<organism evidence="2 3">
    <name type="scientific">Serratia fonticola</name>
    <dbReference type="NCBI Taxonomy" id="47917"/>
    <lineage>
        <taxon>Bacteria</taxon>
        <taxon>Pseudomonadati</taxon>
        <taxon>Pseudomonadota</taxon>
        <taxon>Gammaproteobacteria</taxon>
        <taxon>Enterobacterales</taxon>
        <taxon>Yersiniaceae</taxon>
        <taxon>Serratia</taxon>
    </lineage>
</organism>
<dbReference type="Proteomes" id="UP001224622">
    <property type="component" value="Unassembled WGS sequence"/>
</dbReference>
<feature type="domain" description="Peptidase C39" evidence="1">
    <location>
        <begin position="37"/>
        <end position="159"/>
    </location>
</feature>
<dbReference type="Gene3D" id="3.90.70.10">
    <property type="entry name" value="Cysteine proteinases"/>
    <property type="match status" value="1"/>
</dbReference>
<dbReference type="RefSeq" id="WP_029711453.1">
    <property type="nucleotide sequence ID" value="NZ_JAVIGA010000001.1"/>
</dbReference>
<evidence type="ECO:0000313" key="3">
    <source>
        <dbReference type="Proteomes" id="UP001224622"/>
    </source>
</evidence>
<dbReference type="GO" id="GO:0008233">
    <property type="term" value="F:peptidase activity"/>
    <property type="evidence" value="ECO:0007669"/>
    <property type="project" value="InterPro"/>
</dbReference>
<dbReference type="EMBL" id="JAVIGA010000001">
    <property type="protein sequence ID" value="MDQ9124841.1"/>
    <property type="molecule type" value="Genomic_DNA"/>
</dbReference>
<dbReference type="GO" id="GO:0006508">
    <property type="term" value="P:proteolysis"/>
    <property type="evidence" value="ECO:0007669"/>
    <property type="project" value="InterPro"/>
</dbReference>
<sequence length="185" mass="21452">MKRWIVNIIYWLMLFSGCQTNVEATYLYTKFRGGNKQLYDNTCGVASFEFILRQYYSIGASELMLINKIGVKPEYSLLDISMQSKIMGLDTIGVKITSKQLRQLHSPAILYINRFGKKHFVVFHGVANGVIQIYDPAWGYINYSFPQFESYWLGDEQFGRALLFLDDINININESLIYQKVVLIE</sequence>
<dbReference type="Pfam" id="PF03412">
    <property type="entry name" value="Peptidase_C39"/>
    <property type="match status" value="1"/>
</dbReference>
<dbReference type="GO" id="GO:0016020">
    <property type="term" value="C:membrane"/>
    <property type="evidence" value="ECO:0007669"/>
    <property type="project" value="InterPro"/>
</dbReference>
<dbReference type="GO" id="GO:0005524">
    <property type="term" value="F:ATP binding"/>
    <property type="evidence" value="ECO:0007669"/>
    <property type="project" value="InterPro"/>
</dbReference>
<dbReference type="InterPro" id="IPR005074">
    <property type="entry name" value="Peptidase_C39"/>
</dbReference>
<dbReference type="AlphaFoldDB" id="A0AAJ2D8W5"/>
<evidence type="ECO:0000259" key="1">
    <source>
        <dbReference type="PROSITE" id="PS50990"/>
    </source>
</evidence>
<name>A0AAJ2D8W5_SERFO</name>
<protein>
    <submittedName>
        <fullName evidence="2">Cysteine peptidase family C39 domain-containing protein</fullName>
    </submittedName>
</protein>
<dbReference type="PROSITE" id="PS50990">
    <property type="entry name" value="PEPTIDASE_C39"/>
    <property type="match status" value="1"/>
</dbReference>